<dbReference type="InterPro" id="IPR014710">
    <property type="entry name" value="RmlC-like_jellyroll"/>
</dbReference>
<dbReference type="Pfam" id="PF07883">
    <property type="entry name" value="Cupin_2"/>
    <property type="match status" value="1"/>
</dbReference>
<proteinExistence type="predicted"/>
<dbReference type="EMBL" id="UOEI01000069">
    <property type="protein sequence ID" value="VAV91763.1"/>
    <property type="molecule type" value="Genomic_DNA"/>
</dbReference>
<dbReference type="Gene3D" id="2.60.120.10">
    <property type="entry name" value="Jelly Rolls"/>
    <property type="match status" value="1"/>
</dbReference>
<evidence type="ECO:0000313" key="2">
    <source>
        <dbReference type="EMBL" id="VAV91763.1"/>
    </source>
</evidence>
<dbReference type="InterPro" id="IPR011051">
    <property type="entry name" value="RmlC_Cupin_sf"/>
</dbReference>
<dbReference type="SUPFAM" id="SSF51182">
    <property type="entry name" value="RmlC-like cupins"/>
    <property type="match status" value="1"/>
</dbReference>
<accession>A0A3B0S5W4</accession>
<sequence length="125" mass="13480">MVALEDVDPIELPRGSWSRVLIGSSTVDGNTSSLGYSVFTSGMETDDLSHAVEELAFVVSGRGELRLESEVVVMRSGSAAFIPAHLWHTVANTGDEDLVMVFTFPYQGYPETMHRQARSSSNGGA</sequence>
<dbReference type="InterPro" id="IPR013096">
    <property type="entry name" value="Cupin_2"/>
</dbReference>
<dbReference type="AlphaFoldDB" id="A0A3B0S5W4"/>
<name>A0A3B0S5W4_9ZZZZ</name>
<evidence type="ECO:0000259" key="1">
    <source>
        <dbReference type="Pfam" id="PF07883"/>
    </source>
</evidence>
<organism evidence="2">
    <name type="scientific">hydrothermal vent metagenome</name>
    <dbReference type="NCBI Taxonomy" id="652676"/>
    <lineage>
        <taxon>unclassified sequences</taxon>
        <taxon>metagenomes</taxon>
        <taxon>ecological metagenomes</taxon>
    </lineage>
</organism>
<feature type="domain" description="Cupin type-2" evidence="1">
    <location>
        <begin position="46"/>
        <end position="103"/>
    </location>
</feature>
<gene>
    <name evidence="2" type="ORF">MNBD_ACTINO01-1411</name>
</gene>
<reference evidence="2" key="1">
    <citation type="submission" date="2018-06" db="EMBL/GenBank/DDBJ databases">
        <authorList>
            <person name="Zhirakovskaya E."/>
        </authorList>
    </citation>
    <scope>NUCLEOTIDE SEQUENCE</scope>
</reference>
<protein>
    <recommendedName>
        <fullName evidence="1">Cupin type-2 domain-containing protein</fullName>
    </recommendedName>
</protein>